<protein>
    <submittedName>
        <fullName evidence="2">Putative phage terminase large subunit</fullName>
    </submittedName>
</protein>
<accession>A0A218MLE1</accession>
<reference evidence="2" key="1">
    <citation type="submission" date="2016-10" db="EMBL/GenBank/DDBJ databases">
        <authorList>
            <person name="Varghese N."/>
        </authorList>
    </citation>
    <scope>NUCLEOTIDE SEQUENCE</scope>
</reference>
<dbReference type="Gene3D" id="3.30.420.280">
    <property type="match status" value="1"/>
</dbReference>
<dbReference type="Gene3D" id="3.40.50.300">
    <property type="entry name" value="P-loop containing nucleotide triphosphate hydrolases"/>
    <property type="match status" value="1"/>
</dbReference>
<dbReference type="Pfam" id="PF03237">
    <property type="entry name" value="Terminase_6N"/>
    <property type="match status" value="1"/>
</dbReference>
<feature type="compositionally biased region" description="Basic residues" evidence="1">
    <location>
        <begin position="1"/>
        <end position="13"/>
    </location>
</feature>
<proteinExistence type="predicted"/>
<evidence type="ECO:0000313" key="2">
    <source>
        <dbReference type="EMBL" id="ASF00112.1"/>
    </source>
</evidence>
<dbReference type="InterPro" id="IPR027417">
    <property type="entry name" value="P-loop_NTPase"/>
</dbReference>
<evidence type="ECO:0000256" key="1">
    <source>
        <dbReference type="SAM" id="MobiDB-lite"/>
    </source>
</evidence>
<name>A0A218MLE1_9VIRU</name>
<reference evidence="2" key="2">
    <citation type="journal article" date="2017" name="Nat. Commun.">
        <title>Single-virus genomics reveals hidden cosmopolitan and abundant viruses.</title>
        <authorList>
            <person name="Martinez-Hernandez F."/>
            <person name="Fornas O."/>
            <person name="Lluesma Gomez M."/>
            <person name="Bolduc B."/>
            <person name="de la Cruz Pena M.J."/>
            <person name="Martinez J.M."/>
            <person name="Anton J."/>
            <person name="Gasol J.M."/>
            <person name="Rosselli R."/>
            <person name="Rodriguez-Valera F."/>
            <person name="Sullivan M.B."/>
            <person name="Acinas S.G."/>
            <person name="Martinez-Garcia M."/>
        </authorList>
    </citation>
    <scope>NUCLEOTIDE SEQUENCE</scope>
</reference>
<sequence>MPKKRSTKRRNSKKVVQEQKQKPPVKEIEIDVLPVEESHNVIFQPNKGPQTSFLAASEREVLYGGSAGGGKSYAMLADPLRYMGHPAFSGLLLRHTTEELRELIFKSQELYPKIWKGIKWSERKMQWVAPSGARLWMSYLDRDDDVLRYQGLAFSWIGFDELTQWATPFAWNYMRSRLRSTSSDLPVYMRATTNPGGRGHHWVKKMFIDPAPYNKAFNATDIESGEELKYPAGHSKAGEALFKRRFIPARLTDNPYLSAQGDYEAMLLSLPEQQRRQLLEGDWDIKEGAAFTEFDRNIHVVEPFHIPSNWTKFRSCDYGYGSYSAVVWFAVSPSEQLVVYRELYVSKVLATDLADMILDEEAEDGNIRYGVLDSSLWHKRGDTGPSLAEQMIMKGCRFRPSDRSRGSRVSGKNEIHRRLQVDEYTEEPRLVFFSTCTDIISQLPAIPLDKKNPEDIDTNAEDHLYDALRYGIMSRPRFSVFDYDPANRQTNSMPVADATFGY</sequence>
<feature type="region of interest" description="Disordered" evidence="1">
    <location>
        <begin position="1"/>
        <end position="23"/>
    </location>
</feature>
<organism evidence="2">
    <name type="scientific">uncultured virus</name>
    <dbReference type="NCBI Taxonomy" id="340016"/>
    <lineage>
        <taxon>Viruses</taxon>
        <taxon>environmental samples</taxon>
    </lineage>
</organism>
<dbReference type="EMBL" id="KY052814">
    <property type="protein sequence ID" value="ASF00112.1"/>
    <property type="molecule type" value="Genomic_DNA"/>
</dbReference>